<evidence type="ECO:0000313" key="2">
    <source>
        <dbReference type="EMBL" id="MBP2051214.1"/>
    </source>
</evidence>
<comment type="caution">
    <text evidence="2">The sequence shown here is derived from an EMBL/GenBank/DDBJ whole genome shotgun (WGS) entry which is preliminary data.</text>
</comment>
<feature type="transmembrane region" description="Helical" evidence="1">
    <location>
        <begin position="12"/>
        <end position="30"/>
    </location>
</feature>
<proteinExistence type="predicted"/>
<protein>
    <submittedName>
        <fullName evidence="2">Mg2+ and Co2+ transporter CorA</fullName>
    </submittedName>
</protein>
<evidence type="ECO:0000313" key="3">
    <source>
        <dbReference type="Proteomes" id="UP001519309"/>
    </source>
</evidence>
<name>A0ABS4LVJ1_9ACTN</name>
<keyword evidence="3" id="KW-1185">Reference proteome</keyword>
<gene>
    <name evidence="2" type="ORF">J2Z21_004185</name>
</gene>
<dbReference type="Proteomes" id="UP001519309">
    <property type="component" value="Unassembled WGS sequence"/>
</dbReference>
<keyword evidence="1" id="KW-0812">Transmembrane</keyword>
<sequence>MIIRLQGRQSGFVTSAAVIAVLSALLYATFKRKGWL</sequence>
<keyword evidence="1" id="KW-1133">Transmembrane helix</keyword>
<organism evidence="2 3">
    <name type="scientific">Streptomyces griseochromogenes</name>
    <dbReference type="NCBI Taxonomy" id="68214"/>
    <lineage>
        <taxon>Bacteria</taxon>
        <taxon>Bacillati</taxon>
        <taxon>Actinomycetota</taxon>
        <taxon>Actinomycetes</taxon>
        <taxon>Kitasatosporales</taxon>
        <taxon>Streptomycetaceae</taxon>
        <taxon>Streptomyces</taxon>
    </lineage>
</organism>
<keyword evidence="1" id="KW-0472">Membrane</keyword>
<reference evidence="2 3" key="1">
    <citation type="submission" date="2021-03" db="EMBL/GenBank/DDBJ databases">
        <title>Genomic Encyclopedia of Type Strains, Phase IV (KMG-IV): sequencing the most valuable type-strain genomes for metagenomic binning, comparative biology and taxonomic classification.</title>
        <authorList>
            <person name="Goeker M."/>
        </authorList>
    </citation>
    <scope>NUCLEOTIDE SEQUENCE [LARGE SCALE GENOMIC DNA]</scope>
    <source>
        <strain evidence="2 3">DSM 40499</strain>
    </source>
</reference>
<accession>A0ABS4LVJ1</accession>
<dbReference type="EMBL" id="JAGGLP010000008">
    <property type="protein sequence ID" value="MBP2051214.1"/>
    <property type="molecule type" value="Genomic_DNA"/>
</dbReference>
<evidence type="ECO:0000256" key="1">
    <source>
        <dbReference type="SAM" id="Phobius"/>
    </source>
</evidence>